<feature type="non-terminal residue" evidence="1">
    <location>
        <position position="70"/>
    </location>
</feature>
<organism evidence="1 2">
    <name type="scientific">Sphaeroforma arctica JP610</name>
    <dbReference type="NCBI Taxonomy" id="667725"/>
    <lineage>
        <taxon>Eukaryota</taxon>
        <taxon>Ichthyosporea</taxon>
        <taxon>Ichthyophonida</taxon>
        <taxon>Sphaeroforma</taxon>
    </lineage>
</organism>
<evidence type="ECO:0000313" key="2">
    <source>
        <dbReference type="Proteomes" id="UP000054560"/>
    </source>
</evidence>
<sequence>VLDQLIEMIGVTSRYNRVKLFQTWYSLAQMLPKGGDAVWGAGTEGSAPDDIVDGFSCGGWLMKSTSQTPP</sequence>
<feature type="non-terminal residue" evidence="1">
    <location>
        <position position="1"/>
    </location>
</feature>
<dbReference type="AlphaFoldDB" id="A0A0L0F5C1"/>
<protein>
    <submittedName>
        <fullName evidence="1">Uncharacterized protein</fullName>
    </submittedName>
</protein>
<reference evidence="1 2" key="1">
    <citation type="submission" date="2011-02" db="EMBL/GenBank/DDBJ databases">
        <title>The Genome Sequence of Sphaeroforma arctica JP610.</title>
        <authorList>
            <consortium name="The Broad Institute Genome Sequencing Platform"/>
            <person name="Russ C."/>
            <person name="Cuomo C."/>
            <person name="Young S.K."/>
            <person name="Zeng Q."/>
            <person name="Gargeya S."/>
            <person name="Alvarado L."/>
            <person name="Berlin A."/>
            <person name="Chapman S.B."/>
            <person name="Chen Z."/>
            <person name="Freedman E."/>
            <person name="Gellesch M."/>
            <person name="Goldberg J."/>
            <person name="Griggs A."/>
            <person name="Gujja S."/>
            <person name="Heilman E."/>
            <person name="Heiman D."/>
            <person name="Howarth C."/>
            <person name="Mehta T."/>
            <person name="Neiman D."/>
            <person name="Pearson M."/>
            <person name="Roberts A."/>
            <person name="Saif S."/>
            <person name="Shea T."/>
            <person name="Shenoy N."/>
            <person name="Sisk P."/>
            <person name="Stolte C."/>
            <person name="Sykes S."/>
            <person name="White J."/>
            <person name="Yandava C."/>
            <person name="Burger G."/>
            <person name="Gray M.W."/>
            <person name="Holland P.W.H."/>
            <person name="King N."/>
            <person name="Lang F.B.F."/>
            <person name="Roger A.J."/>
            <person name="Ruiz-Trillo I."/>
            <person name="Haas B."/>
            <person name="Nusbaum C."/>
            <person name="Birren B."/>
        </authorList>
    </citation>
    <scope>NUCLEOTIDE SEQUENCE [LARGE SCALE GENOMIC DNA]</scope>
    <source>
        <strain evidence="1 2">JP610</strain>
    </source>
</reference>
<name>A0A0L0F5C1_9EUKA</name>
<accession>A0A0L0F5C1</accession>
<dbReference type="Proteomes" id="UP000054560">
    <property type="component" value="Unassembled WGS sequence"/>
</dbReference>
<dbReference type="GeneID" id="25916157"/>
<keyword evidence="2" id="KW-1185">Reference proteome</keyword>
<dbReference type="OrthoDB" id="190846at2759"/>
<dbReference type="EMBL" id="KQ248098">
    <property type="protein sequence ID" value="KNC71804.1"/>
    <property type="molecule type" value="Genomic_DNA"/>
</dbReference>
<proteinExistence type="predicted"/>
<evidence type="ECO:0000313" key="1">
    <source>
        <dbReference type="EMBL" id="KNC71804.1"/>
    </source>
</evidence>
<gene>
    <name evidence="1" type="ORF">SARC_15653</name>
</gene>
<dbReference type="RefSeq" id="XP_014145706.1">
    <property type="nucleotide sequence ID" value="XM_014290231.1"/>
</dbReference>